<dbReference type="InterPro" id="IPR036388">
    <property type="entry name" value="WH-like_DNA-bd_sf"/>
</dbReference>
<keyword evidence="3" id="KW-0238">DNA-binding</keyword>
<proteinExistence type="inferred from homology"/>
<evidence type="ECO:0000256" key="2">
    <source>
        <dbReference type="ARBA" id="ARBA00023015"/>
    </source>
</evidence>
<evidence type="ECO:0000313" key="6">
    <source>
        <dbReference type="EMBL" id="EEN81184.1"/>
    </source>
</evidence>
<protein>
    <submittedName>
        <fullName evidence="6">LysR substrate binding domain protein</fullName>
    </submittedName>
</protein>
<dbReference type="SUPFAM" id="SSF53850">
    <property type="entry name" value="Periplasmic binding protein-like II"/>
    <property type="match status" value="1"/>
</dbReference>
<keyword evidence="4" id="KW-0804">Transcription</keyword>
<gene>
    <name evidence="6" type="ORF">HMPREF0539_0676</name>
</gene>
<accession>C2JUU2</accession>
<dbReference type="InterPro" id="IPR036390">
    <property type="entry name" value="WH_DNA-bd_sf"/>
</dbReference>
<dbReference type="Gene3D" id="3.40.190.10">
    <property type="entry name" value="Periplasmic binding protein-like II"/>
    <property type="match status" value="2"/>
</dbReference>
<evidence type="ECO:0000256" key="1">
    <source>
        <dbReference type="ARBA" id="ARBA00009437"/>
    </source>
</evidence>
<dbReference type="HOGENOM" id="CLU_039613_6_2_9"/>
<dbReference type="GO" id="GO:0005829">
    <property type="term" value="C:cytosol"/>
    <property type="evidence" value="ECO:0007669"/>
    <property type="project" value="TreeGrafter"/>
</dbReference>
<dbReference type="InterPro" id="IPR000847">
    <property type="entry name" value="LysR_HTH_N"/>
</dbReference>
<name>C2JUU2_LACRM</name>
<comment type="similarity">
    <text evidence="1">Belongs to the LysR transcriptional regulatory family.</text>
</comment>
<dbReference type="AlphaFoldDB" id="C2JUU2"/>
<feature type="domain" description="HTH lysR-type" evidence="5">
    <location>
        <begin position="43"/>
        <end position="94"/>
    </location>
</feature>
<dbReference type="Gene3D" id="1.10.10.10">
    <property type="entry name" value="Winged helix-like DNA-binding domain superfamily/Winged helix DNA-binding domain"/>
    <property type="match status" value="1"/>
</dbReference>
<dbReference type="Pfam" id="PF03466">
    <property type="entry name" value="LysR_substrate"/>
    <property type="match status" value="1"/>
</dbReference>
<evidence type="ECO:0000256" key="4">
    <source>
        <dbReference type="ARBA" id="ARBA00023163"/>
    </source>
</evidence>
<dbReference type="InterPro" id="IPR005119">
    <property type="entry name" value="LysR_subst-bd"/>
</dbReference>
<evidence type="ECO:0000259" key="5">
    <source>
        <dbReference type="PROSITE" id="PS50931"/>
    </source>
</evidence>
<dbReference type="CDD" id="cd05466">
    <property type="entry name" value="PBP2_LTTR_substrate"/>
    <property type="match status" value="1"/>
</dbReference>
<dbReference type="PANTHER" id="PTHR30419">
    <property type="entry name" value="HTH-TYPE TRANSCRIPTIONAL REGULATOR YBHD"/>
    <property type="match status" value="1"/>
</dbReference>
<dbReference type="InterPro" id="IPR050950">
    <property type="entry name" value="HTH-type_LysR_regulators"/>
</dbReference>
<dbReference type="PANTHER" id="PTHR30419:SF8">
    <property type="entry name" value="NITROGEN ASSIMILATION TRANSCRIPTIONAL ACTIVATOR-RELATED"/>
    <property type="match status" value="1"/>
</dbReference>
<reference evidence="6" key="1">
    <citation type="submission" date="2009-01" db="EMBL/GenBank/DDBJ databases">
        <authorList>
            <person name="Qin X."/>
            <person name="Bachman B."/>
            <person name="Battles P."/>
            <person name="Bell A."/>
            <person name="Bess C."/>
            <person name="Bickham C."/>
            <person name="Chaboub L."/>
            <person name="Chen D."/>
            <person name="Coyle M."/>
            <person name="Deiros D.R."/>
            <person name="Dinh H."/>
            <person name="Forbes L."/>
            <person name="Fowler G."/>
            <person name="Francisco L."/>
            <person name="Fu Q."/>
            <person name="Gubbala S."/>
            <person name="Hale W."/>
            <person name="Han Y."/>
            <person name="Hemphill L."/>
            <person name="Highlander S.K."/>
            <person name="Hirani K."/>
            <person name="Hogues M."/>
            <person name="Jackson L."/>
            <person name="Jakkamsetti A."/>
            <person name="Javaid M."/>
            <person name="Jiang H."/>
            <person name="Korchina V."/>
            <person name="Kovar C."/>
            <person name="Lara F."/>
            <person name="Lee S."/>
            <person name="Mata R."/>
            <person name="Mathew T."/>
            <person name="Moen C."/>
            <person name="Morales K."/>
            <person name="Munidasa M."/>
            <person name="Nazareth L."/>
            <person name="Ngo R."/>
            <person name="Nguyen L."/>
            <person name="Okwuonu G."/>
            <person name="Ongeri F."/>
            <person name="Patil S."/>
            <person name="Petrosino J."/>
            <person name="Pham C."/>
            <person name="Pham P."/>
            <person name="Pu L.-L."/>
            <person name="Puazo M."/>
            <person name="Raj R."/>
            <person name="Reid J."/>
            <person name="Rouhana J."/>
            <person name="Saada N."/>
            <person name="Shang Y."/>
            <person name="Simmons D."/>
            <person name="Thornton R."/>
            <person name="Warren J."/>
            <person name="Weissenberger G."/>
            <person name="Zhang J."/>
            <person name="Zhang L."/>
            <person name="Zhou C."/>
            <person name="Zhu D."/>
            <person name="Muzny D."/>
            <person name="Worley K."/>
            <person name="Gibbs R."/>
        </authorList>
    </citation>
    <scope>NUCLEOTIDE SEQUENCE [LARGE SCALE GENOMIC DNA]</scope>
    <source>
        <strain evidence="6">LMS2-1</strain>
    </source>
</reference>
<dbReference type="SUPFAM" id="SSF46785">
    <property type="entry name" value="Winged helix' DNA-binding domain"/>
    <property type="match status" value="1"/>
</dbReference>
<keyword evidence="2" id="KW-0805">Transcription regulation</keyword>
<sequence>MLKSTNRPQRPFDRHCAAQVTTRVTWAKYKKGKSDNMGNFSYEVFSKVVERGTLAQAAAELNVTPSAVSHSISQLETELGFPLLIRNRTGVTLTEDGAQVLPIIQSIQNLEEQLSQVADNINGVNTGRIRIGAFSSVSTNWLPTIIQRFKKRYPHIEISVIQGTFNRIVEAVRLGTVDMGFSSLPVGPGVVVEPLLKDPIYCITPKRFKPKNGKTVTQADVEKRNFILQQIDYDRDTKNALDRYHVSTNTINYSIDDQSILSMVESGLGLGILPKLALQKLVGDVNVYPFSEPFARTLCLVINPTIKKSPSVQRMQQVIHTFLAETYGEAFLGNQG</sequence>
<dbReference type="Pfam" id="PF00126">
    <property type="entry name" value="HTH_1"/>
    <property type="match status" value="1"/>
</dbReference>
<dbReference type="EMBL" id="ACIZ01000023">
    <property type="protein sequence ID" value="EEN81184.1"/>
    <property type="molecule type" value="Genomic_DNA"/>
</dbReference>
<keyword evidence="7" id="KW-1185">Reference proteome</keyword>
<dbReference type="Proteomes" id="UP000004525">
    <property type="component" value="Unassembled WGS sequence"/>
</dbReference>
<dbReference type="GO" id="GO:0003700">
    <property type="term" value="F:DNA-binding transcription factor activity"/>
    <property type="evidence" value="ECO:0007669"/>
    <property type="project" value="InterPro"/>
</dbReference>
<evidence type="ECO:0000313" key="7">
    <source>
        <dbReference type="Proteomes" id="UP000004525"/>
    </source>
</evidence>
<dbReference type="PROSITE" id="PS50931">
    <property type="entry name" value="HTH_LYSR"/>
    <property type="match status" value="1"/>
</dbReference>
<evidence type="ECO:0000256" key="3">
    <source>
        <dbReference type="ARBA" id="ARBA00023125"/>
    </source>
</evidence>
<comment type="caution">
    <text evidence="6">The sequence shown here is derived from an EMBL/GenBank/DDBJ whole genome shotgun (WGS) entry which is preliminary data.</text>
</comment>
<dbReference type="GO" id="GO:0003677">
    <property type="term" value="F:DNA binding"/>
    <property type="evidence" value="ECO:0007669"/>
    <property type="project" value="UniProtKB-KW"/>
</dbReference>
<organism evidence="6 7">
    <name type="scientific">Lacticaseibacillus rhamnosus (strain LMS2-1)</name>
    <dbReference type="NCBI Taxonomy" id="525361"/>
    <lineage>
        <taxon>Bacteria</taxon>
        <taxon>Bacillati</taxon>
        <taxon>Bacillota</taxon>
        <taxon>Bacilli</taxon>
        <taxon>Lactobacillales</taxon>
        <taxon>Lactobacillaceae</taxon>
        <taxon>Lacticaseibacillus</taxon>
    </lineage>
</organism>